<dbReference type="EMBL" id="CAJOBE010029962">
    <property type="protein sequence ID" value="CAF4287335.1"/>
    <property type="molecule type" value="Genomic_DNA"/>
</dbReference>
<evidence type="ECO:0000313" key="3">
    <source>
        <dbReference type="Proteomes" id="UP000663874"/>
    </source>
</evidence>
<organism evidence="2 3">
    <name type="scientific">Rotaria sordida</name>
    <dbReference type="NCBI Taxonomy" id="392033"/>
    <lineage>
        <taxon>Eukaryota</taxon>
        <taxon>Metazoa</taxon>
        <taxon>Spiralia</taxon>
        <taxon>Gnathifera</taxon>
        <taxon>Rotifera</taxon>
        <taxon>Eurotatoria</taxon>
        <taxon>Bdelloidea</taxon>
        <taxon>Philodinida</taxon>
        <taxon>Philodinidae</taxon>
        <taxon>Rotaria</taxon>
    </lineage>
</organism>
<evidence type="ECO:0000313" key="2">
    <source>
        <dbReference type="EMBL" id="CAF4287335.1"/>
    </source>
</evidence>
<reference evidence="2" key="1">
    <citation type="submission" date="2021-02" db="EMBL/GenBank/DDBJ databases">
        <authorList>
            <person name="Nowell W R."/>
        </authorList>
    </citation>
    <scope>NUCLEOTIDE SEQUENCE</scope>
</reference>
<dbReference type="AlphaFoldDB" id="A0A820H557"/>
<evidence type="ECO:0000256" key="1">
    <source>
        <dbReference type="SAM" id="MobiDB-lite"/>
    </source>
</evidence>
<feature type="region of interest" description="Disordered" evidence="1">
    <location>
        <begin position="1"/>
        <end position="32"/>
    </location>
</feature>
<proteinExistence type="predicted"/>
<gene>
    <name evidence="2" type="ORF">FNK824_LOCUS40132</name>
</gene>
<feature type="non-terminal residue" evidence="2">
    <location>
        <position position="32"/>
    </location>
</feature>
<dbReference type="Proteomes" id="UP000663874">
    <property type="component" value="Unassembled WGS sequence"/>
</dbReference>
<sequence>MHNTRANVVLARVPTTSSKTGETENAGPVEVL</sequence>
<name>A0A820H557_9BILA</name>
<comment type="caution">
    <text evidence="2">The sequence shown here is derived from an EMBL/GenBank/DDBJ whole genome shotgun (WGS) entry which is preliminary data.</text>
</comment>
<accession>A0A820H557</accession>
<protein>
    <submittedName>
        <fullName evidence="2">Uncharacterized protein</fullName>
    </submittedName>
</protein>